<dbReference type="NCBIfam" id="NF041638">
    <property type="entry name" value="QRL_CxxC_CxxC"/>
    <property type="match status" value="1"/>
</dbReference>
<dbReference type="Proteomes" id="UP001257627">
    <property type="component" value="Unassembled WGS sequence"/>
</dbReference>
<evidence type="ECO:0000313" key="1">
    <source>
        <dbReference type="EMBL" id="MDU9001676.1"/>
    </source>
</evidence>
<keyword evidence="1" id="KW-0614">Plasmid</keyword>
<name>A0ABU3V681_9ACTN</name>
<dbReference type="RefSeq" id="WP_316738608.1">
    <property type="nucleotide sequence ID" value="NZ_JARAKF010000005.1"/>
</dbReference>
<dbReference type="InterPro" id="IPR048142">
    <property type="entry name" value="QRL_CxxC_CxxC"/>
</dbReference>
<evidence type="ECO:0000313" key="2">
    <source>
        <dbReference type="Proteomes" id="UP001257627"/>
    </source>
</evidence>
<organism evidence="1 2">
    <name type="scientific">Streptomyces mirabilis</name>
    <dbReference type="NCBI Taxonomy" id="68239"/>
    <lineage>
        <taxon>Bacteria</taxon>
        <taxon>Bacillati</taxon>
        <taxon>Actinomycetota</taxon>
        <taxon>Actinomycetes</taxon>
        <taxon>Kitasatosporales</taxon>
        <taxon>Streptomycetaceae</taxon>
        <taxon>Streptomyces</taxon>
    </lineage>
</organism>
<accession>A0ABU3V681</accession>
<gene>
    <name evidence="1" type="ORF">PU648_57650</name>
</gene>
<geneLocation type="plasmid" evidence="1">
    <name>unnamed3</name>
</geneLocation>
<protein>
    <submittedName>
        <fullName evidence="1">Uncharacterized protein</fullName>
    </submittedName>
</protein>
<sequence>MDTPTLNGDVLLEAYDWGTAPEGLATRRQLRALGLRPAGQDPIILRCRPCGYWPGRVCTRPTYLYRIDRAKPVRPMTLAQERALDRAMEARTRCPKCRRRYHHCLPLRTLGSCLECHDGTPADPATYIAPAAPGHGLAA</sequence>
<keyword evidence="2" id="KW-1185">Reference proteome</keyword>
<proteinExistence type="predicted"/>
<dbReference type="EMBL" id="JARAKF010000005">
    <property type="protein sequence ID" value="MDU9001676.1"/>
    <property type="molecule type" value="Genomic_DNA"/>
</dbReference>
<comment type="caution">
    <text evidence="1">The sequence shown here is derived from an EMBL/GenBank/DDBJ whole genome shotgun (WGS) entry which is preliminary data.</text>
</comment>
<reference evidence="1 2" key="1">
    <citation type="submission" date="2023-02" db="EMBL/GenBank/DDBJ databases">
        <authorList>
            <person name="Maleckis M."/>
        </authorList>
    </citation>
    <scope>NUCLEOTIDE SEQUENCE [LARGE SCALE GENOMIC DNA]</scope>
    <source>
        <strain evidence="1 2">P8-A2</strain>
        <plasmid evidence="1">unnamed3</plasmid>
    </source>
</reference>